<dbReference type="Pfam" id="PF16854">
    <property type="entry name" value="VPS53_C"/>
    <property type="match status" value="1"/>
</dbReference>
<dbReference type="Pfam" id="PF04100">
    <property type="entry name" value="Vps53_N"/>
    <property type="match status" value="1"/>
</dbReference>
<dbReference type="PANTHER" id="PTHR12820">
    <property type="entry name" value="VACUOLAR SORTING PROTEIN 53"/>
    <property type="match status" value="1"/>
</dbReference>
<feature type="compositionally biased region" description="Low complexity" evidence="7">
    <location>
        <begin position="726"/>
        <end position="756"/>
    </location>
</feature>
<dbReference type="GO" id="GO:0000938">
    <property type="term" value="C:GARP complex"/>
    <property type="evidence" value="ECO:0007669"/>
    <property type="project" value="InterPro"/>
</dbReference>
<dbReference type="GO" id="GO:0042147">
    <property type="term" value="P:retrograde transport, endosome to Golgi"/>
    <property type="evidence" value="ECO:0007669"/>
    <property type="project" value="InterPro"/>
</dbReference>
<evidence type="ECO:0000256" key="4">
    <source>
        <dbReference type="ARBA" id="ARBA00022753"/>
    </source>
</evidence>
<evidence type="ECO:0000256" key="1">
    <source>
        <dbReference type="ARBA" id="ARBA00004150"/>
    </source>
</evidence>
<dbReference type="InterPro" id="IPR007234">
    <property type="entry name" value="Vps53_N"/>
</dbReference>
<dbReference type="InterPro" id="IPR039766">
    <property type="entry name" value="Vps53"/>
</dbReference>
<dbReference type="InterPro" id="IPR038260">
    <property type="entry name" value="Vps53_C_sf"/>
</dbReference>
<dbReference type="Gene3D" id="1.10.357.110">
    <property type="entry name" value="Vacuolar protein sorting-associated protein 53, C-terminus"/>
    <property type="match status" value="1"/>
</dbReference>
<dbReference type="OMA" id="YKFAEAK"/>
<dbReference type="InterPro" id="IPR031745">
    <property type="entry name" value="Vps53_C"/>
</dbReference>
<feature type="region of interest" description="Disordered" evidence="7">
    <location>
        <begin position="781"/>
        <end position="819"/>
    </location>
</feature>
<protein>
    <submittedName>
        <fullName evidence="10">Uncharacterized protein</fullName>
    </submittedName>
</protein>
<feature type="domain" description="Vps53 N-terminal" evidence="8">
    <location>
        <begin position="41"/>
        <end position="403"/>
    </location>
</feature>
<evidence type="ECO:0000259" key="9">
    <source>
        <dbReference type="Pfam" id="PF16854"/>
    </source>
</evidence>
<dbReference type="PANTHER" id="PTHR12820:SF0">
    <property type="entry name" value="VACUOLAR PROTEIN SORTING-ASSOCIATED PROTEIN 53 HOMOLOG"/>
    <property type="match status" value="1"/>
</dbReference>
<dbReference type="OrthoDB" id="10261632at2759"/>
<dbReference type="InParanoid" id="A0A168S7C0"/>
<feature type="domain" description="Vps53 C-terminal" evidence="9">
    <location>
        <begin position="622"/>
        <end position="706"/>
    </location>
</feature>
<keyword evidence="11" id="KW-1185">Reference proteome</keyword>
<dbReference type="STRING" id="4829.A0A168S7C0"/>
<evidence type="ECO:0000256" key="3">
    <source>
        <dbReference type="ARBA" id="ARBA00008628"/>
    </source>
</evidence>
<feature type="compositionally biased region" description="Polar residues" evidence="7">
    <location>
        <begin position="786"/>
        <end position="817"/>
    </location>
</feature>
<evidence type="ECO:0000313" key="10">
    <source>
        <dbReference type="EMBL" id="SAM08007.1"/>
    </source>
</evidence>
<dbReference type="Proteomes" id="UP000078561">
    <property type="component" value="Unassembled WGS sequence"/>
</dbReference>
<reference evidence="10" key="1">
    <citation type="submission" date="2016-04" db="EMBL/GenBank/DDBJ databases">
        <authorList>
            <person name="Evans L.H."/>
            <person name="Alamgir A."/>
            <person name="Owens N."/>
            <person name="Weber N.D."/>
            <person name="Virtaneva K."/>
            <person name="Barbian K."/>
            <person name="Babar A."/>
            <person name="Rosenke K."/>
        </authorList>
    </citation>
    <scope>NUCLEOTIDE SEQUENCE [LARGE SCALE GENOMIC DNA]</scope>
    <source>
        <strain evidence="10">CBS 101.48</strain>
    </source>
</reference>
<accession>A0A168S7C0</accession>
<keyword evidence="4" id="KW-0967">Endosome</keyword>
<evidence type="ECO:0000256" key="6">
    <source>
        <dbReference type="ARBA" id="ARBA00023136"/>
    </source>
</evidence>
<comment type="similarity">
    <text evidence="3">Belongs to the VPS53 family.</text>
</comment>
<proteinExistence type="inferred from homology"/>
<dbReference type="AlphaFoldDB" id="A0A168S7C0"/>
<evidence type="ECO:0000259" key="8">
    <source>
        <dbReference type="Pfam" id="PF04100"/>
    </source>
</evidence>
<evidence type="ECO:0000256" key="2">
    <source>
        <dbReference type="ARBA" id="ARBA00004481"/>
    </source>
</evidence>
<dbReference type="EMBL" id="LT554871">
    <property type="protein sequence ID" value="SAM08007.1"/>
    <property type="molecule type" value="Genomic_DNA"/>
</dbReference>
<dbReference type="GO" id="GO:0005829">
    <property type="term" value="C:cytosol"/>
    <property type="evidence" value="ECO:0007669"/>
    <property type="project" value="GOC"/>
</dbReference>
<gene>
    <name evidence="10" type="primary">ABSGL_13665.1 scaffold 14267</name>
</gene>
<evidence type="ECO:0000313" key="11">
    <source>
        <dbReference type="Proteomes" id="UP000078561"/>
    </source>
</evidence>
<sequence>MNGKASSSAHMNLVSDNIQISQSLESKALKILNVKSPLDSPDFNPTDYINRLFPNDAVLDKLAKKTEDLGRETERLTTAQTIMGKQGTEEELGKAKDTIKDLFQKVQDIKTKAAQSESMVQNITQDVKSLDYAKRHLTHSVTVLKRLQMLVTAVDQLETMAKNKQYKESAQLLQAVVQLMQHFKSYKSVPQISQLSDRINHLQKDLGKAVFHEFELGFNSEGGLRSQPWLLNDACQVASVLGESTKEKIIEHYVDLQLLGYRQVFSLSEEVSQLDNIGRRYAFLKRVLKICDVDHRDIFPLDWCVSGRVSAKFCDHTRNDLEKVLSNSQPGAKELLKALQLTIEFEGQLSRRFEKIYAEVDGKRYPMFHFEKSISRSFQPYLWIYIEATDRTLSDMVNSYTQSDKATDDDGNTTVLPSSTDIFYFYRETLSQCARFSTSGAFWDMCQLFAKHLLSYCENVLVKGIARDERQPLTMDHLRFIIIALNTADYCSITTSQLNEKLKDQIDEEYKDKLDLQNVNDAFMSTVSSCIDAIVRGLLSSFESQFQQMMRLPWGTMDIVGDQSDYVTQIQEQATRYIKVVGQTVANKRYFRTFSDRLADTLLTKYIVNIFRCKQISEIGAEQLLLDTHSIKTLLLDVPSMGSKDPVVTPLSYGKLVNRGIAKAEMILKTVMAPTEPMAGYVENYLFLVADKNVSNFTRLLDLKGLKKPDQAPLIEVFQRKASNQTQLTNNPNLLPALDSSHFSPSAPSSSSSSASGGTGGLPSNITTSLSSMATNAASNFSASSPLTQSGWHSGNGSSPQAPSSPTSETQTKTGRLNENFRRLVMTGMAFRKDLQDRRDQYKD</sequence>
<evidence type="ECO:0000256" key="5">
    <source>
        <dbReference type="ARBA" id="ARBA00023034"/>
    </source>
</evidence>
<keyword evidence="6" id="KW-0472">Membrane</keyword>
<organism evidence="10">
    <name type="scientific">Absidia glauca</name>
    <name type="common">Pin mould</name>
    <dbReference type="NCBI Taxonomy" id="4829"/>
    <lineage>
        <taxon>Eukaryota</taxon>
        <taxon>Fungi</taxon>
        <taxon>Fungi incertae sedis</taxon>
        <taxon>Mucoromycota</taxon>
        <taxon>Mucoromycotina</taxon>
        <taxon>Mucoromycetes</taxon>
        <taxon>Mucorales</taxon>
        <taxon>Cunninghamellaceae</taxon>
        <taxon>Absidia</taxon>
    </lineage>
</organism>
<name>A0A168S7C0_ABSGL</name>
<dbReference type="GO" id="GO:0010008">
    <property type="term" value="C:endosome membrane"/>
    <property type="evidence" value="ECO:0007669"/>
    <property type="project" value="UniProtKB-SubCell"/>
</dbReference>
<comment type="subcellular location">
    <subcellularLocation>
        <location evidence="2">Endosome membrane</location>
        <topology evidence="2">Peripheral membrane protein</topology>
    </subcellularLocation>
    <subcellularLocation>
        <location evidence="1">Golgi apparatus</location>
        <location evidence="1">trans-Golgi network membrane</location>
        <topology evidence="1">Peripheral membrane protein</topology>
    </subcellularLocation>
</comment>
<keyword evidence="5" id="KW-0333">Golgi apparatus</keyword>
<dbReference type="FunCoup" id="A0A168S7C0">
    <property type="interactions" value="651"/>
</dbReference>
<evidence type="ECO:0000256" key="7">
    <source>
        <dbReference type="SAM" id="MobiDB-lite"/>
    </source>
</evidence>
<feature type="region of interest" description="Disordered" evidence="7">
    <location>
        <begin position="726"/>
        <end position="768"/>
    </location>
</feature>